<evidence type="ECO:0000313" key="14">
    <source>
        <dbReference type="Proteomes" id="UP000248783"/>
    </source>
</evidence>
<feature type="transmembrane region" description="Helical" evidence="10">
    <location>
        <begin position="61"/>
        <end position="82"/>
    </location>
</feature>
<evidence type="ECO:0000256" key="10">
    <source>
        <dbReference type="SAM" id="Phobius"/>
    </source>
</evidence>
<reference evidence="13 14" key="1">
    <citation type="submission" date="2018-06" db="EMBL/GenBank/DDBJ databases">
        <title>Whole genome sequencing of a novel hydrocarbon degrading bacterial strain, PW21 isolated from oil contaminated produced water sample.</title>
        <authorList>
            <person name="Nagkirti P."/>
            <person name="Shaikh A."/>
            <person name="Gowdaman V."/>
            <person name="Engineer A.E."/>
            <person name="Dagar S."/>
            <person name="Dhakephalkar P.K."/>
        </authorList>
    </citation>
    <scope>NUCLEOTIDE SEQUENCE [LARGE SCALE GENOMIC DNA]</scope>
    <source>
        <strain evidence="13 14">PW21</strain>
    </source>
</reference>
<feature type="transmembrane region" description="Helical" evidence="10">
    <location>
        <begin position="88"/>
        <end position="111"/>
    </location>
</feature>
<dbReference type="Gene3D" id="3.30.565.10">
    <property type="entry name" value="Histidine kinase-like ATPase, C-terminal domain"/>
    <property type="match status" value="1"/>
</dbReference>
<evidence type="ECO:0000256" key="5">
    <source>
        <dbReference type="ARBA" id="ARBA00022741"/>
    </source>
</evidence>
<dbReference type="GO" id="GO:0046983">
    <property type="term" value="F:protein dimerization activity"/>
    <property type="evidence" value="ECO:0007669"/>
    <property type="project" value="InterPro"/>
</dbReference>
<evidence type="ECO:0000256" key="2">
    <source>
        <dbReference type="ARBA" id="ARBA00012438"/>
    </source>
</evidence>
<dbReference type="Pfam" id="PF07730">
    <property type="entry name" value="HisKA_3"/>
    <property type="match status" value="1"/>
</dbReference>
<dbReference type="GO" id="GO:0016020">
    <property type="term" value="C:membrane"/>
    <property type="evidence" value="ECO:0007669"/>
    <property type="project" value="InterPro"/>
</dbReference>
<dbReference type="PANTHER" id="PTHR24421">
    <property type="entry name" value="NITRATE/NITRITE SENSOR PROTEIN NARX-RELATED"/>
    <property type="match status" value="1"/>
</dbReference>
<accession>A0A2W5XTJ6</accession>
<keyword evidence="8" id="KW-0902">Two-component regulatory system</keyword>
<protein>
    <recommendedName>
        <fullName evidence="2">histidine kinase</fullName>
        <ecNumber evidence="2">2.7.13.3</ecNumber>
    </recommendedName>
</protein>
<gene>
    <name evidence="13" type="ORF">DNL40_07805</name>
</gene>
<dbReference type="Pfam" id="PF02518">
    <property type="entry name" value="HATPase_c"/>
    <property type="match status" value="1"/>
</dbReference>
<feature type="transmembrane region" description="Helical" evidence="10">
    <location>
        <begin position="132"/>
        <end position="155"/>
    </location>
</feature>
<evidence type="ECO:0000256" key="3">
    <source>
        <dbReference type="ARBA" id="ARBA00022553"/>
    </source>
</evidence>
<keyword evidence="10" id="KW-0472">Membrane</keyword>
<dbReference type="EMBL" id="QKWH01000004">
    <property type="protein sequence ID" value="PZR53408.1"/>
    <property type="molecule type" value="Genomic_DNA"/>
</dbReference>
<proteinExistence type="predicted"/>
<dbReference type="InterPro" id="IPR011712">
    <property type="entry name" value="Sig_transdc_His_kin_sub3_dim/P"/>
</dbReference>
<feature type="domain" description="Signal transduction histidine kinase subgroup 3 dimerisation and phosphoacceptor" evidence="12">
    <location>
        <begin position="215"/>
        <end position="281"/>
    </location>
</feature>
<feature type="transmembrane region" description="Helical" evidence="10">
    <location>
        <begin position="34"/>
        <end position="52"/>
    </location>
</feature>
<evidence type="ECO:0000256" key="7">
    <source>
        <dbReference type="ARBA" id="ARBA00022840"/>
    </source>
</evidence>
<evidence type="ECO:0000259" key="12">
    <source>
        <dbReference type="Pfam" id="PF07730"/>
    </source>
</evidence>
<comment type="catalytic activity">
    <reaction evidence="1">
        <text>ATP + protein L-histidine = ADP + protein N-phospho-L-histidine.</text>
        <dbReference type="EC" id="2.7.13.3"/>
    </reaction>
</comment>
<evidence type="ECO:0000256" key="4">
    <source>
        <dbReference type="ARBA" id="ARBA00022679"/>
    </source>
</evidence>
<dbReference type="EC" id="2.7.13.3" evidence="2"/>
<feature type="compositionally biased region" description="Acidic residues" evidence="9">
    <location>
        <begin position="422"/>
        <end position="434"/>
    </location>
</feature>
<evidence type="ECO:0000313" key="13">
    <source>
        <dbReference type="EMBL" id="PZR53408.1"/>
    </source>
</evidence>
<evidence type="ECO:0000256" key="1">
    <source>
        <dbReference type="ARBA" id="ARBA00000085"/>
    </source>
</evidence>
<dbReference type="InterPro" id="IPR003594">
    <property type="entry name" value="HATPase_dom"/>
</dbReference>
<evidence type="ECO:0000256" key="8">
    <source>
        <dbReference type="ARBA" id="ARBA00023012"/>
    </source>
</evidence>
<keyword evidence="6 13" id="KW-0418">Kinase</keyword>
<keyword evidence="10" id="KW-0812">Transmembrane</keyword>
<keyword evidence="14" id="KW-1185">Reference proteome</keyword>
<keyword evidence="10" id="KW-1133">Transmembrane helix</keyword>
<dbReference type="InterPro" id="IPR050482">
    <property type="entry name" value="Sensor_HK_TwoCompSys"/>
</dbReference>
<evidence type="ECO:0000259" key="11">
    <source>
        <dbReference type="Pfam" id="PF02518"/>
    </source>
</evidence>
<keyword evidence="3" id="KW-0597">Phosphoprotein</keyword>
<dbReference type="RefSeq" id="WP_111250686.1">
    <property type="nucleotide sequence ID" value="NZ_QKWH01000004.1"/>
</dbReference>
<feature type="region of interest" description="Disordered" evidence="9">
    <location>
        <begin position="394"/>
        <end position="434"/>
    </location>
</feature>
<dbReference type="Proteomes" id="UP000248783">
    <property type="component" value="Unassembled WGS sequence"/>
</dbReference>
<dbReference type="GO" id="GO:0000155">
    <property type="term" value="F:phosphorelay sensor kinase activity"/>
    <property type="evidence" value="ECO:0007669"/>
    <property type="project" value="InterPro"/>
</dbReference>
<dbReference type="SUPFAM" id="SSF55874">
    <property type="entry name" value="ATPase domain of HSP90 chaperone/DNA topoisomerase II/histidine kinase"/>
    <property type="match status" value="1"/>
</dbReference>
<dbReference type="Gene3D" id="1.20.5.1930">
    <property type="match status" value="1"/>
</dbReference>
<keyword evidence="4" id="KW-0808">Transferase</keyword>
<keyword evidence="7" id="KW-0067">ATP-binding</keyword>
<dbReference type="InterPro" id="IPR036890">
    <property type="entry name" value="HATPase_C_sf"/>
</dbReference>
<keyword evidence="5" id="KW-0547">Nucleotide-binding</keyword>
<name>A0A2W5XTJ6_9MICO</name>
<dbReference type="PANTHER" id="PTHR24421:SF10">
    <property type="entry name" value="NITRATE_NITRITE SENSOR PROTEIN NARQ"/>
    <property type="match status" value="1"/>
</dbReference>
<comment type="caution">
    <text evidence="13">The sequence shown here is derived from an EMBL/GenBank/DDBJ whole genome shotgun (WGS) entry which is preliminary data.</text>
</comment>
<feature type="transmembrane region" description="Helical" evidence="10">
    <location>
        <begin position="161"/>
        <end position="184"/>
    </location>
</feature>
<feature type="domain" description="Histidine kinase/HSP90-like ATPase" evidence="11">
    <location>
        <begin position="325"/>
        <end position="415"/>
    </location>
</feature>
<organism evidence="13 14">
    <name type="scientific">Xylanimonas oleitrophica</name>
    <dbReference type="NCBI Taxonomy" id="2607479"/>
    <lineage>
        <taxon>Bacteria</taxon>
        <taxon>Bacillati</taxon>
        <taxon>Actinomycetota</taxon>
        <taxon>Actinomycetes</taxon>
        <taxon>Micrococcales</taxon>
        <taxon>Promicromonosporaceae</taxon>
        <taxon>Xylanimonas</taxon>
    </lineage>
</organism>
<dbReference type="GO" id="GO:0005524">
    <property type="term" value="F:ATP binding"/>
    <property type="evidence" value="ECO:0007669"/>
    <property type="project" value="UniProtKB-KW"/>
</dbReference>
<evidence type="ECO:0000256" key="6">
    <source>
        <dbReference type="ARBA" id="ARBA00022777"/>
    </source>
</evidence>
<evidence type="ECO:0000256" key="9">
    <source>
        <dbReference type="SAM" id="MobiDB-lite"/>
    </source>
</evidence>
<sequence length="434" mass="44547">MDRRSVEDLAPPRPSRVDALLTRLGVVGVPARDAVLAAVVAVLTLVTLALTLDELAALEGIVVQHPSAVVALCTVQAAAIALRRTRPLLALGVVVALQVALVAAAPADFSVRGLAPLVVGYTLGTLMPVRRALAVTGAAAVLEAAAAVAVAPAGSPSLPQLALLGLATAAISYPGAALVGVWTATRRRYLDLVRLRAAEAVRAQHDAARAAVVAERGRMARELHDVAAHHLSGMVVQAAAVERLVDQDPDAARAGAAWIRSQGKETLDNLRQVVGLLREGDDGTAPVPGTADLDGLVTDARTLGDDVVLRRSGPAPQLGPLADAALYRVTQEALANARQHAPGAPVRVGLSTGGTDVVLEVVNDPSPAPPTDDGRNRTGAGLVGMRERATLVGGTLDAGPTPAGGWAVRLTVPQTRSTPPDAVDDEDEDEEGRQ</sequence>
<dbReference type="CDD" id="cd16917">
    <property type="entry name" value="HATPase_UhpB-NarQ-NarX-like"/>
    <property type="match status" value="1"/>
</dbReference>
<dbReference type="AlphaFoldDB" id="A0A2W5XTJ6"/>